<evidence type="ECO:0000313" key="1">
    <source>
        <dbReference type="EMBL" id="EUC55395.1"/>
    </source>
</evidence>
<proteinExistence type="predicted"/>
<comment type="caution">
    <text evidence="1">The sequence shown here is derived from an EMBL/GenBank/DDBJ whole genome shotgun (WGS) entry which is preliminary data.</text>
</comment>
<dbReference type="Proteomes" id="UP000030108">
    <property type="component" value="Unassembled WGS sequence"/>
</dbReference>
<gene>
    <name evidence="1" type="ORF">RSOL_113810</name>
</gene>
<reference evidence="2" key="1">
    <citation type="journal article" date="2014" name="Genome Announc.">
        <title>Draft genome sequence of the plant-pathogenic soil fungus Rhizoctonia solani anastomosis group 3 strain Rhs1AP.</title>
        <authorList>
            <person name="Cubeta M.A."/>
            <person name="Thomas E."/>
            <person name="Dean R.A."/>
            <person name="Jabaji S."/>
            <person name="Neate S.M."/>
            <person name="Tavantzis S."/>
            <person name="Toda T."/>
            <person name="Vilgalys R."/>
            <person name="Bharathan N."/>
            <person name="Fedorova-Abrams N."/>
            <person name="Pakala S.B."/>
            <person name="Pakala S.M."/>
            <person name="Zafar N."/>
            <person name="Joardar V."/>
            <person name="Losada L."/>
            <person name="Nierman W.C."/>
        </authorList>
    </citation>
    <scope>NUCLEOTIDE SEQUENCE [LARGE SCALE GENOMIC DNA]</scope>
    <source>
        <strain evidence="2">AG-3</strain>
    </source>
</reference>
<accession>X8J061</accession>
<evidence type="ECO:0000313" key="2">
    <source>
        <dbReference type="Proteomes" id="UP000030108"/>
    </source>
</evidence>
<feature type="non-terminal residue" evidence="1">
    <location>
        <position position="92"/>
    </location>
</feature>
<name>X8J061_9AGAM</name>
<protein>
    <submittedName>
        <fullName evidence="1">Uncharacterized protein</fullName>
    </submittedName>
</protein>
<sequence length="92" mass="10276">MAELSAVQFALCVLSMFGRVMDENRMALQVLLEAIMSYNPITGKFGKRAVKQAGYGGRSSLRAMAVFFGKDYGMKELRTEEASRLPDITKLY</sequence>
<organism evidence="1 2">
    <name type="scientific">Rhizoctonia solani AG-3 Rhs1AP</name>
    <dbReference type="NCBI Taxonomy" id="1086054"/>
    <lineage>
        <taxon>Eukaryota</taxon>
        <taxon>Fungi</taxon>
        <taxon>Dikarya</taxon>
        <taxon>Basidiomycota</taxon>
        <taxon>Agaricomycotina</taxon>
        <taxon>Agaricomycetes</taxon>
        <taxon>Cantharellales</taxon>
        <taxon>Ceratobasidiaceae</taxon>
        <taxon>Rhizoctonia</taxon>
    </lineage>
</organism>
<dbReference type="AlphaFoldDB" id="X8J061"/>
<dbReference type="EMBL" id="JATN01000322">
    <property type="protein sequence ID" value="EUC55395.1"/>
    <property type="molecule type" value="Genomic_DNA"/>
</dbReference>